<sequence length="88" mass="10086">METPETPRLPDDLIIKADKLAPFPRWEVLVAYRGRIRYLTPEQARTQARKLAMNARDPKITAAVQALRHAAAECGRLERAHRKERRAG</sequence>
<protein>
    <submittedName>
        <fullName evidence="1">Uncharacterized protein</fullName>
    </submittedName>
</protein>
<name>Q0RM47_FRAAA</name>
<keyword evidence="2" id="KW-1185">Reference proteome</keyword>
<gene>
    <name evidence="1" type="ordered locus">FRAAL2761</name>
</gene>
<dbReference type="KEGG" id="fal:FRAAL2761"/>
<dbReference type="STRING" id="326424.FRAAL2761"/>
<accession>Q0RM47</accession>
<dbReference type="EMBL" id="CT573213">
    <property type="protein sequence ID" value="CAJ61405.1"/>
    <property type="molecule type" value="Genomic_DNA"/>
</dbReference>
<dbReference type="RefSeq" id="WP_011603913.1">
    <property type="nucleotide sequence ID" value="NC_008278.1"/>
</dbReference>
<dbReference type="Proteomes" id="UP000000657">
    <property type="component" value="Chromosome"/>
</dbReference>
<proteinExistence type="predicted"/>
<dbReference type="AlphaFoldDB" id="Q0RM47"/>
<dbReference type="HOGENOM" id="CLU_2464540_0_0_11"/>
<organism evidence="1 2">
    <name type="scientific">Frankia alni (strain DSM 45986 / CECT 9034 / ACN14a)</name>
    <dbReference type="NCBI Taxonomy" id="326424"/>
    <lineage>
        <taxon>Bacteria</taxon>
        <taxon>Bacillati</taxon>
        <taxon>Actinomycetota</taxon>
        <taxon>Actinomycetes</taxon>
        <taxon>Frankiales</taxon>
        <taxon>Frankiaceae</taxon>
        <taxon>Frankia</taxon>
    </lineage>
</organism>
<evidence type="ECO:0000313" key="1">
    <source>
        <dbReference type="EMBL" id="CAJ61405.1"/>
    </source>
</evidence>
<reference evidence="1 2" key="1">
    <citation type="journal article" date="2007" name="Genome Res.">
        <title>Genome characteristics of facultatively symbiotic Frankia sp. strains reflect host range and host plant biogeography.</title>
        <authorList>
            <person name="Normand P."/>
            <person name="Lapierre P."/>
            <person name="Tisa L.S."/>
            <person name="Gogarten J.P."/>
            <person name="Alloisio N."/>
            <person name="Bagnarol E."/>
            <person name="Bassi C.A."/>
            <person name="Berry A.M."/>
            <person name="Bickhart D.M."/>
            <person name="Choisne N."/>
            <person name="Couloux A."/>
            <person name="Cournoyer B."/>
            <person name="Cruveiller S."/>
            <person name="Daubin V."/>
            <person name="Demange N."/>
            <person name="Francino M.P."/>
            <person name="Goltsman E."/>
            <person name="Huang Y."/>
            <person name="Kopp O.R."/>
            <person name="Labarre L."/>
            <person name="Lapidus A."/>
            <person name="Lavire C."/>
            <person name="Marechal J."/>
            <person name="Martinez M."/>
            <person name="Mastronunzio J.E."/>
            <person name="Mullin B.C."/>
            <person name="Niemann J."/>
            <person name="Pujic P."/>
            <person name="Rawnsley T."/>
            <person name="Rouy Z."/>
            <person name="Schenowitz C."/>
            <person name="Sellstedt A."/>
            <person name="Tavares F."/>
            <person name="Tomkins J.P."/>
            <person name="Vallenet D."/>
            <person name="Valverde C."/>
            <person name="Wall L.G."/>
            <person name="Wang Y."/>
            <person name="Medigue C."/>
            <person name="Benson D.R."/>
        </authorList>
    </citation>
    <scope>NUCLEOTIDE SEQUENCE [LARGE SCALE GENOMIC DNA]</scope>
    <source>
        <strain evidence="2">DSM 45986 / CECT 9034 / ACN14a</strain>
    </source>
</reference>
<evidence type="ECO:0000313" key="2">
    <source>
        <dbReference type="Proteomes" id="UP000000657"/>
    </source>
</evidence>